<dbReference type="Proteomes" id="UP000283530">
    <property type="component" value="Unassembled WGS sequence"/>
</dbReference>
<organism evidence="1 2">
    <name type="scientific">Cinnamomum micranthum f. kanehirae</name>
    <dbReference type="NCBI Taxonomy" id="337451"/>
    <lineage>
        <taxon>Eukaryota</taxon>
        <taxon>Viridiplantae</taxon>
        <taxon>Streptophyta</taxon>
        <taxon>Embryophyta</taxon>
        <taxon>Tracheophyta</taxon>
        <taxon>Spermatophyta</taxon>
        <taxon>Magnoliopsida</taxon>
        <taxon>Magnoliidae</taxon>
        <taxon>Laurales</taxon>
        <taxon>Lauraceae</taxon>
        <taxon>Cinnamomum</taxon>
    </lineage>
</organism>
<name>A0A3S3N448_9MAGN</name>
<dbReference type="AlphaFoldDB" id="A0A3S3N448"/>
<evidence type="ECO:0000313" key="2">
    <source>
        <dbReference type="Proteomes" id="UP000283530"/>
    </source>
</evidence>
<evidence type="ECO:0000313" key="1">
    <source>
        <dbReference type="EMBL" id="RWR95589.1"/>
    </source>
</evidence>
<dbReference type="EMBL" id="QPKB01000011">
    <property type="protein sequence ID" value="RWR95589.1"/>
    <property type="molecule type" value="Genomic_DNA"/>
</dbReference>
<protein>
    <submittedName>
        <fullName evidence="1">Uncharacterized protein</fullName>
    </submittedName>
</protein>
<accession>A0A3S3N448</accession>
<sequence length="66" mass="7531">MCHGGYLVVCSVLMTYRAEWAESNGCSFFWINGFQNNCGLSYLLQGERTQNHIQKSQNLMPSPQIK</sequence>
<reference evidence="1 2" key="1">
    <citation type="journal article" date="2019" name="Nat. Plants">
        <title>Stout camphor tree genome fills gaps in understanding of flowering plant genome evolution.</title>
        <authorList>
            <person name="Chaw S.M."/>
            <person name="Liu Y.C."/>
            <person name="Wu Y.W."/>
            <person name="Wang H.Y."/>
            <person name="Lin C.I."/>
            <person name="Wu C.S."/>
            <person name="Ke H.M."/>
            <person name="Chang L.Y."/>
            <person name="Hsu C.Y."/>
            <person name="Yang H.T."/>
            <person name="Sudianto E."/>
            <person name="Hsu M.H."/>
            <person name="Wu K.P."/>
            <person name="Wang L.N."/>
            <person name="Leebens-Mack J.H."/>
            <person name="Tsai I.J."/>
        </authorList>
    </citation>
    <scope>NUCLEOTIDE SEQUENCE [LARGE SCALE GENOMIC DNA]</scope>
    <source>
        <strain evidence="2">cv. Chaw 1501</strain>
        <tissue evidence="1">Young leaves</tissue>
    </source>
</reference>
<gene>
    <name evidence="1" type="ORF">CKAN_02494100</name>
</gene>
<proteinExistence type="predicted"/>
<comment type="caution">
    <text evidence="1">The sequence shown here is derived from an EMBL/GenBank/DDBJ whole genome shotgun (WGS) entry which is preliminary data.</text>
</comment>
<keyword evidence="2" id="KW-1185">Reference proteome</keyword>